<name>A0A227KIC8_9BURK</name>
<dbReference type="CDD" id="cd16914">
    <property type="entry name" value="EcfT"/>
    <property type="match status" value="1"/>
</dbReference>
<proteinExistence type="inferred from homology"/>
<keyword evidence="6 7" id="KW-0472">Membrane</keyword>
<accession>A0A227KIC8</accession>
<comment type="subcellular location">
    <subcellularLocation>
        <location evidence="1">Membrane</location>
        <topology evidence="1">Multi-pass membrane protein</topology>
    </subcellularLocation>
</comment>
<evidence type="ECO:0008006" key="10">
    <source>
        <dbReference type="Google" id="ProtNLM"/>
    </source>
</evidence>
<evidence type="ECO:0000313" key="8">
    <source>
        <dbReference type="EMBL" id="OXE47711.1"/>
    </source>
</evidence>
<dbReference type="GO" id="GO:0005886">
    <property type="term" value="C:plasma membrane"/>
    <property type="evidence" value="ECO:0007669"/>
    <property type="project" value="UniProtKB-ARBA"/>
</dbReference>
<evidence type="ECO:0000256" key="7">
    <source>
        <dbReference type="SAM" id="Phobius"/>
    </source>
</evidence>
<keyword evidence="5 7" id="KW-1133">Transmembrane helix</keyword>
<protein>
    <recommendedName>
        <fullName evidence="10">Cobalt ECF transporter T component CbiQ</fullName>
    </recommendedName>
</protein>
<evidence type="ECO:0000256" key="5">
    <source>
        <dbReference type="ARBA" id="ARBA00022989"/>
    </source>
</evidence>
<evidence type="ECO:0000313" key="9">
    <source>
        <dbReference type="Proteomes" id="UP000214610"/>
    </source>
</evidence>
<dbReference type="AlphaFoldDB" id="A0A227KIC8"/>
<keyword evidence="9" id="KW-1185">Reference proteome</keyword>
<reference evidence="9" key="1">
    <citation type="submission" date="2017-05" db="EMBL/GenBank/DDBJ databases">
        <title>Improved OligoMM genomes.</title>
        <authorList>
            <person name="Garzetti D."/>
        </authorList>
    </citation>
    <scope>NUCLEOTIDE SEQUENCE [LARGE SCALE GENOMIC DNA]</scope>
    <source>
        <strain evidence="9">YL45</strain>
    </source>
</reference>
<organism evidence="8 9">
    <name type="scientific">Turicimonas muris</name>
    <dbReference type="NCBI Taxonomy" id="1796652"/>
    <lineage>
        <taxon>Bacteria</taxon>
        <taxon>Pseudomonadati</taxon>
        <taxon>Pseudomonadota</taxon>
        <taxon>Betaproteobacteria</taxon>
        <taxon>Burkholderiales</taxon>
        <taxon>Sutterellaceae</taxon>
        <taxon>Turicimonas</taxon>
    </lineage>
</organism>
<evidence type="ECO:0000256" key="1">
    <source>
        <dbReference type="ARBA" id="ARBA00004141"/>
    </source>
</evidence>
<dbReference type="InterPro" id="IPR051611">
    <property type="entry name" value="ECF_transporter_component"/>
</dbReference>
<keyword evidence="3" id="KW-1003">Cell membrane</keyword>
<feature type="transmembrane region" description="Helical" evidence="7">
    <location>
        <begin position="96"/>
        <end position="117"/>
    </location>
</feature>
<feature type="transmembrane region" description="Helical" evidence="7">
    <location>
        <begin position="58"/>
        <end position="76"/>
    </location>
</feature>
<feature type="transmembrane region" description="Helical" evidence="7">
    <location>
        <begin position="20"/>
        <end position="51"/>
    </location>
</feature>
<sequence length="244" mass="27141">MSGRFAMNISSFTPASKILSALVFAAVAAILPTIPSACLAFLCSLIVLCIFPPSWNSFLKRAAVINIFVLFIWFFTPWTTPGESMWEGSWFTKEGVVLSLLVTLKVNALFCIFYTLVSSMSFSQLAAGLNQLGFPDKLVAMILFCARGITIFEKEYANLTEAAKLRGFYMKTDLRTYRTVGAMVALLFSKAFRKGRILEQSMILRGFNGKIRTLTKYQWTGKDIALLGAFSIVSFCLSISGWML</sequence>
<keyword evidence="4 7" id="KW-0812">Transmembrane</keyword>
<feature type="transmembrane region" description="Helical" evidence="7">
    <location>
        <begin position="224"/>
        <end position="243"/>
    </location>
</feature>
<evidence type="ECO:0000256" key="2">
    <source>
        <dbReference type="ARBA" id="ARBA00008564"/>
    </source>
</evidence>
<comment type="similarity">
    <text evidence="2">Belongs to the CbiQ family.</text>
</comment>
<comment type="caution">
    <text evidence="8">The sequence shown here is derived from an EMBL/GenBank/DDBJ whole genome shotgun (WGS) entry which is preliminary data.</text>
</comment>
<dbReference type="Pfam" id="PF02361">
    <property type="entry name" value="CbiQ"/>
    <property type="match status" value="1"/>
</dbReference>
<evidence type="ECO:0000256" key="4">
    <source>
        <dbReference type="ARBA" id="ARBA00022692"/>
    </source>
</evidence>
<evidence type="ECO:0000256" key="3">
    <source>
        <dbReference type="ARBA" id="ARBA00022475"/>
    </source>
</evidence>
<dbReference type="PANTHER" id="PTHR34857">
    <property type="entry name" value="SLL0384 PROTEIN"/>
    <property type="match status" value="1"/>
</dbReference>
<dbReference type="RefSeq" id="WP_289199932.1">
    <property type="nucleotide sequence ID" value="NZ_CARLGA010000002.1"/>
</dbReference>
<dbReference type="EMBL" id="NHMP01000004">
    <property type="protein sequence ID" value="OXE47711.1"/>
    <property type="molecule type" value="Genomic_DNA"/>
</dbReference>
<dbReference type="PANTHER" id="PTHR34857:SF2">
    <property type="entry name" value="SLL0384 PROTEIN"/>
    <property type="match status" value="1"/>
</dbReference>
<dbReference type="Proteomes" id="UP000214610">
    <property type="component" value="Unassembled WGS sequence"/>
</dbReference>
<dbReference type="InterPro" id="IPR003339">
    <property type="entry name" value="ABC/ECF_trnsptr_transmembrane"/>
</dbReference>
<gene>
    <name evidence="8" type="ORF">ADH67_07990</name>
</gene>
<evidence type="ECO:0000256" key="6">
    <source>
        <dbReference type="ARBA" id="ARBA00023136"/>
    </source>
</evidence>